<evidence type="ECO:0000256" key="6">
    <source>
        <dbReference type="SAM" id="MobiDB-lite"/>
    </source>
</evidence>
<dbReference type="SMART" id="SM00666">
    <property type="entry name" value="PB1"/>
    <property type="match status" value="1"/>
</dbReference>
<dbReference type="SMART" id="SM00116">
    <property type="entry name" value="CBS"/>
    <property type="match status" value="4"/>
</dbReference>
<feature type="transmembrane region" description="Helical" evidence="7">
    <location>
        <begin position="672"/>
        <end position="693"/>
    </location>
</feature>
<feature type="domain" description="CBS" evidence="8">
    <location>
        <begin position="301"/>
        <end position="358"/>
    </location>
</feature>
<dbReference type="InterPro" id="IPR010658">
    <property type="entry name" value="Nodulin-like"/>
</dbReference>
<evidence type="ECO:0000256" key="5">
    <source>
        <dbReference type="PROSITE-ProRule" id="PRU00703"/>
    </source>
</evidence>
<dbReference type="GO" id="GO:0016020">
    <property type="term" value="C:membrane"/>
    <property type="evidence" value="ECO:0007669"/>
    <property type="project" value="UniProtKB-SubCell"/>
</dbReference>
<dbReference type="EMBL" id="LR999458">
    <property type="protein sequence ID" value="CAE6233063.1"/>
    <property type="molecule type" value="Genomic_DNA"/>
</dbReference>
<dbReference type="Pfam" id="PF06813">
    <property type="entry name" value="Nodulin-like"/>
    <property type="match status" value="1"/>
</dbReference>
<dbReference type="InterPro" id="IPR036259">
    <property type="entry name" value="MFS_trans_sf"/>
</dbReference>
<feature type="transmembrane region" description="Helical" evidence="7">
    <location>
        <begin position="841"/>
        <end position="860"/>
    </location>
</feature>
<feature type="transmembrane region" description="Helical" evidence="7">
    <location>
        <begin position="983"/>
        <end position="1001"/>
    </location>
</feature>
<feature type="transmembrane region" description="Helical" evidence="7">
    <location>
        <begin position="739"/>
        <end position="760"/>
    </location>
</feature>
<feature type="transmembrane region" description="Helical" evidence="7">
    <location>
        <begin position="607"/>
        <end position="626"/>
    </location>
</feature>
<dbReference type="CDD" id="cd06409">
    <property type="entry name" value="PB1_MUG70"/>
    <property type="match status" value="1"/>
</dbReference>
<dbReference type="InterPro" id="IPR056555">
    <property type="entry name" value="NFD4_C"/>
</dbReference>
<feature type="transmembrane region" description="Helical" evidence="7">
    <location>
        <begin position="950"/>
        <end position="971"/>
    </location>
</feature>
<evidence type="ECO:0008006" key="12">
    <source>
        <dbReference type="Google" id="ProtNLM"/>
    </source>
</evidence>
<dbReference type="SUPFAM" id="SSF103473">
    <property type="entry name" value="MFS general substrate transporter"/>
    <property type="match status" value="1"/>
</dbReference>
<evidence type="ECO:0000256" key="2">
    <source>
        <dbReference type="ARBA" id="ARBA00022692"/>
    </source>
</evidence>
<evidence type="ECO:0000313" key="10">
    <source>
        <dbReference type="EMBL" id="CAE6233063.1"/>
    </source>
</evidence>
<gene>
    <name evidence="10" type="ORF">AARE701A_LOCUS21157</name>
</gene>
<dbReference type="CDD" id="cd17781">
    <property type="entry name" value="CBS_pair_MUG70_1"/>
    <property type="match status" value="1"/>
</dbReference>
<dbReference type="PANTHER" id="PTHR21576">
    <property type="entry name" value="UNCHARACTERIZED NODULIN-LIKE PROTEIN"/>
    <property type="match status" value="1"/>
</dbReference>
<dbReference type="Pfam" id="PF00564">
    <property type="entry name" value="PB1"/>
    <property type="match status" value="1"/>
</dbReference>
<dbReference type="AlphaFoldDB" id="A0A8S2B998"/>
<dbReference type="InterPro" id="IPR000644">
    <property type="entry name" value="CBS_dom"/>
</dbReference>
<feature type="transmembrane region" description="Helical" evidence="7">
    <location>
        <begin position="1045"/>
        <end position="1066"/>
    </location>
</feature>
<dbReference type="PROSITE" id="PS51745">
    <property type="entry name" value="PB1"/>
    <property type="match status" value="1"/>
</dbReference>
<dbReference type="InterPro" id="IPR053793">
    <property type="entry name" value="PB1-like"/>
</dbReference>
<feature type="transmembrane region" description="Helical" evidence="7">
    <location>
        <begin position="807"/>
        <end position="829"/>
    </location>
</feature>
<dbReference type="SUPFAM" id="SSF54631">
    <property type="entry name" value="CBS-domain pair"/>
    <property type="match status" value="2"/>
</dbReference>
<dbReference type="CDD" id="cd17782">
    <property type="entry name" value="CBS_pair_MUG70_2"/>
    <property type="match status" value="1"/>
</dbReference>
<evidence type="ECO:0000256" key="1">
    <source>
        <dbReference type="ARBA" id="ARBA00004141"/>
    </source>
</evidence>
<dbReference type="SUPFAM" id="SSF54277">
    <property type="entry name" value="CAD &amp; PB1 domains"/>
    <property type="match status" value="1"/>
</dbReference>
<keyword evidence="3 7" id="KW-1133">Transmembrane helix</keyword>
<keyword evidence="4 7" id="KW-0472">Membrane</keyword>
<feature type="transmembrane region" description="Helical" evidence="7">
    <location>
        <begin position="1008"/>
        <end position="1025"/>
    </location>
</feature>
<dbReference type="Pfam" id="PF23262">
    <property type="entry name" value="NFD4_C"/>
    <property type="match status" value="1"/>
</dbReference>
<feature type="domain" description="CBS" evidence="8">
    <location>
        <begin position="63"/>
        <end position="126"/>
    </location>
</feature>
<feature type="compositionally biased region" description="Low complexity" evidence="6">
    <location>
        <begin position="37"/>
        <end position="56"/>
    </location>
</feature>
<organism evidence="10 11">
    <name type="scientific">Arabidopsis arenosa</name>
    <name type="common">Sand rock-cress</name>
    <name type="synonym">Cardaminopsis arenosa</name>
    <dbReference type="NCBI Taxonomy" id="38785"/>
    <lineage>
        <taxon>Eukaryota</taxon>
        <taxon>Viridiplantae</taxon>
        <taxon>Streptophyta</taxon>
        <taxon>Embryophyta</taxon>
        <taxon>Tracheophyta</taxon>
        <taxon>Spermatophyta</taxon>
        <taxon>Magnoliopsida</taxon>
        <taxon>eudicotyledons</taxon>
        <taxon>Gunneridae</taxon>
        <taxon>Pentapetalae</taxon>
        <taxon>rosids</taxon>
        <taxon>malvids</taxon>
        <taxon>Brassicales</taxon>
        <taxon>Brassicaceae</taxon>
        <taxon>Camelineae</taxon>
        <taxon>Arabidopsis</taxon>
    </lineage>
</organism>
<sequence>MANQGGPSRKSLSFSGHSFQGRKKASENEGGGGGGSDLLPRRSLTSSRSSISLSGERSGERTVKRLRLCKALTVPDSTTLFEACRRMAARRVDALLLTDSNALLCGILTDRDIATKVIAKQLNLEETPVSKVMTKNPVFVLSDTIAVEALQKMVQGKFRHLPVVENGEVIALLDIAKCLYDAIARMERSVEKGKAIAAAVEGVEKNWGTSIAGPNTFMETLRERIFKPSLSTIIPENTKVLKVGLDETVLGVTMKMVEYQSSAAMVMVENKLVGILTSKDILMRVISQNLPQDTTTVEKVMTQNPESATVDMAIVDALHIMHNGKFLHLPVLDKDGDVVAVIDVIHITHAAVTTAGSTAGINNETANSMMQKFWDSAMALSPTEDIDETRSEEESMKLSSEIEGTKSFSYPNTFAFKLQDKKGRMHRFMCETQSLTTLITAILQRMGDDIEPDNLPQIMYEDEDNDKVVLASDNDLGAAVEHAKSIGWKGLKLHLDYTEERGHRRGLSSEDMDYDQSNSWAAAYKTVAAGAALAAGLGVLVPHKTFFLTYVGFLFYHVASNITLRRLRHSIADMPDSLKWCFEAAWILPLTMTWWRHKLELLVNDRWLVFVCAMWIQSVAGVGYLFGGSMSPAIKTSLGYNQKQIALLGVAKNLGDAIGFVSGALSEVSPSWVVLIVGATQNLVGYGVVWLVVTGQLPNLPLWMLFVAIFVGTNGETYYNTASLVSCIHNFPESRGPVVGILKGFSGLSGAILTQVYLMFNPSHDSSVILMVALGPPVVVVALLFVVRPVERSCRTNLRSDDLRFLAIYGFCVVLAVYLLGLLVLQSLFDITQKIITTSGAILVVFMVVPILVPFSSVFISGNNVALVKSEEGTSNVDQHEVKTLIERSEMPLEKKRAPCIGEDFTLLQALGQADFWLIFMSLVLGVGSGITVIDNLGQICYSLGYNNTKIFVSLISISNFLGRVAGGYFSELIIRKLSLPRTLAMSAVQAIMSLGLIYYAIDWPGKIYVVTIVIGMGYGAHWAIAPASVSDIFGLKSFGSLYNFQITALPIGSFVFSGVIASNIYDYYARKQAGPSTETESLVCTGSDEEVLLEA</sequence>
<feature type="compositionally biased region" description="Polar residues" evidence="6">
    <location>
        <begin position="1"/>
        <end position="18"/>
    </location>
</feature>
<dbReference type="PROSITE" id="PS51371">
    <property type="entry name" value="CBS"/>
    <property type="match status" value="3"/>
</dbReference>
<keyword evidence="5" id="KW-0129">CBS domain</keyword>
<feature type="transmembrane region" description="Helical" evidence="7">
    <location>
        <begin position="767"/>
        <end position="787"/>
    </location>
</feature>
<keyword evidence="11" id="KW-1185">Reference proteome</keyword>
<evidence type="ECO:0000256" key="4">
    <source>
        <dbReference type="ARBA" id="ARBA00023136"/>
    </source>
</evidence>
<dbReference type="InterPro" id="IPR000270">
    <property type="entry name" value="PB1_dom"/>
</dbReference>
<evidence type="ECO:0000256" key="3">
    <source>
        <dbReference type="ARBA" id="ARBA00022989"/>
    </source>
</evidence>
<dbReference type="Gene3D" id="3.10.580.10">
    <property type="entry name" value="CBS-domain"/>
    <property type="match status" value="2"/>
</dbReference>
<proteinExistence type="predicted"/>
<dbReference type="InterPro" id="IPR046342">
    <property type="entry name" value="CBS_dom_sf"/>
</dbReference>
<reference evidence="10" key="1">
    <citation type="submission" date="2021-01" db="EMBL/GenBank/DDBJ databases">
        <authorList>
            <person name="Bezrukov I."/>
        </authorList>
    </citation>
    <scope>NUCLEOTIDE SEQUENCE</scope>
</reference>
<name>A0A8S2B998_ARAAE</name>
<dbReference type="Proteomes" id="UP000682877">
    <property type="component" value="Chromosome 8"/>
</dbReference>
<feature type="transmembrane region" description="Helical" evidence="7">
    <location>
        <begin position="916"/>
        <end position="938"/>
    </location>
</feature>
<dbReference type="PANTHER" id="PTHR21576:SF44">
    <property type="entry name" value="MAJOR FACILITATOR SUPERFAMILY PROTEIN"/>
    <property type="match status" value="1"/>
</dbReference>
<protein>
    <recommendedName>
        <fullName evidence="12">CBS domain-containing protein</fullName>
    </recommendedName>
</protein>
<keyword evidence="2 7" id="KW-0812">Transmembrane</keyword>
<evidence type="ECO:0000259" key="9">
    <source>
        <dbReference type="PROSITE" id="PS51745"/>
    </source>
</evidence>
<evidence type="ECO:0000256" key="7">
    <source>
        <dbReference type="SAM" id="Phobius"/>
    </source>
</evidence>
<evidence type="ECO:0000313" key="11">
    <source>
        <dbReference type="Proteomes" id="UP000682877"/>
    </source>
</evidence>
<dbReference type="Gene3D" id="1.20.1250.20">
    <property type="entry name" value="MFS general substrate transporter like domains"/>
    <property type="match status" value="2"/>
</dbReference>
<feature type="domain" description="CBS" evidence="8">
    <location>
        <begin position="133"/>
        <end position="190"/>
    </location>
</feature>
<dbReference type="Gene3D" id="3.10.20.90">
    <property type="entry name" value="Phosphatidylinositol 3-kinase Catalytic Subunit, Chain A, domain 1"/>
    <property type="match status" value="1"/>
</dbReference>
<dbReference type="Pfam" id="PF00571">
    <property type="entry name" value="CBS"/>
    <property type="match status" value="4"/>
</dbReference>
<accession>A0A8S2B998</accession>
<dbReference type="CDD" id="cd17354">
    <property type="entry name" value="MFS_Mch1p_like"/>
    <property type="match status" value="1"/>
</dbReference>
<comment type="subcellular location">
    <subcellularLocation>
        <location evidence="1">Membrane</location>
        <topology evidence="1">Multi-pass membrane protein</topology>
    </subcellularLocation>
</comment>
<feature type="domain" description="PB1" evidence="9">
    <location>
        <begin position="411"/>
        <end position="498"/>
    </location>
</feature>
<feature type="transmembrane region" description="Helical" evidence="7">
    <location>
        <begin position="547"/>
        <end position="565"/>
    </location>
</feature>
<evidence type="ECO:0000259" key="8">
    <source>
        <dbReference type="PROSITE" id="PS51371"/>
    </source>
</evidence>
<feature type="region of interest" description="Disordered" evidence="6">
    <location>
        <begin position="1"/>
        <end position="58"/>
    </location>
</feature>
<feature type="transmembrane region" description="Helical" evidence="7">
    <location>
        <begin position="700"/>
        <end position="719"/>
    </location>
</feature>